<dbReference type="AlphaFoldDB" id="A0A5B8MJG1"/>
<feature type="binding site" evidence="6">
    <location>
        <position position="174"/>
    </location>
    <ligand>
        <name>chlorophyll a</name>
        <dbReference type="ChEBI" id="CHEBI:58416"/>
        <label>1</label>
    </ligand>
</feature>
<dbReference type="STRING" id="1764295.A0A5B8MJG1"/>
<dbReference type="OrthoDB" id="423598at2759"/>
<reference evidence="8 9" key="1">
    <citation type="submission" date="2018-07" db="EMBL/GenBank/DDBJ databases">
        <title>The complete nuclear genome of the prasinophyte Chloropicon primus (CCMP1205).</title>
        <authorList>
            <person name="Pombert J.-F."/>
            <person name="Otis C."/>
            <person name="Turmel M."/>
            <person name="Lemieux C."/>
        </authorList>
    </citation>
    <scope>NUCLEOTIDE SEQUENCE [LARGE SCALE GENOMIC DNA]</scope>
    <source>
        <strain evidence="8 9">CCMP1205</strain>
    </source>
</reference>
<keyword evidence="7" id="KW-0793">Thylakoid</keyword>
<evidence type="ECO:0000313" key="9">
    <source>
        <dbReference type="Proteomes" id="UP000316726"/>
    </source>
</evidence>
<comment type="similarity">
    <text evidence="7">Belongs to the light-harvesting chlorophyll a/b-binding (LHC) protein family.</text>
</comment>
<feature type="binding site" description="axial binding residue" evidence="6">
    <location>
        <position position="146"/>
    </location>
    <ligand>
        <name>chlorophyll b</name>
        <dbReference type="ChEBI" id="CHEBI:61721"/>
        <label>1</label>
    </ligand>
    <ligandPart>
        <name>Mg</name>
        <dbReference type="ChEBI" id="CHEBI:25107"/>
    </ligandPart>
</feature>
<dbReference type="Gene3D" id="1.10.3460.10">
    <property type="entry name" value="Chlorophyll a/b binding protein domain"/>
    <property type="match status" value="1"/>
</dbReference>
<evidence type="ECO:0000313" key="8">
    <source>
        <dbReference type="EMBL" id="QDZ20748.1"/>
    </source>
</evidence>
<accession>A0A5B8MJG1</accession>
<feature type="binding site" evidence="6">
    <location>
        <position position="186"/>
    </location>
    <ligand>
        <name>chlorophyll a</name>
        <dbReference type="ChEBI" id="CHEBI:58416"/>
        <label>1</label>
    </ligand>
</feature>
<sequence>MNSSVKLSKRVSCLPGRAARPQRTVSARAGADRPMWLTGSKAPAHLNGSMPGDYGFDPLGLGVDAGKLKWYQEAELMNGRFAMIGAAGILGAEILGVNTTDLTWYEAGTKEYEIPLAPLVAIQAVVMGFLEMKRYQGWKEYGVTGLGNDFPFDPAGLAKKDADTMKLKEVKNGRLAMVSCFGFAAQMAATGVGPVQNLTDHLKNPAANNIIGSVLTIQDHLPDPGFAQVS</sequence>
<keyword evidence="2 7" id="KW-0150">Chloroplast</keyword>
<name>A0A5B8MJG1_9CHLO</name>
<keyword evidence="1 6" id="KW-0148">Chlorophyll</keyword>
<keyword evidence="3 7" id="KW-0602">Photosynthesis</keyword>
<protein>
    <recommendedName>
        <fullName evidence="7">Chlorophyll a-b binding protein, chloroplastic</fullName>
    </recommendedName>
</protein>
<dbReference type="GO" id="GO:0009535">
    <property type="term" value="C:chloroplast thylakoid membrane"/>
    <property type="evidence" value="ECO:0007669"/>
    <property type="project" value="UniProtKB-SubCell"/>
</dbReference>
<feature type="binding site" evidence="6">
    <location>
        <position position="169"/>
    </location>
    <ligand>
        <name>chlorophyll a</name>
        <dbReference type="ChEBI" id="CHEBI:58416"/>
        <label>1</label>
    </ligand>
</feature>
<feature type="binding site" evidence="6">
    <location>
        <position position="140"/>
    </location>
    <ligand>
        <name>chlorophyll a</name>
        <dbReference type="ChEBI" id="CHEBI:58416"/>
        <label>3</label>
    </ligand>
</feature>
<evidence type="ECO:0000256" key="4">
    <source>
        <dbReference type="ARBA" id="ARBA00022640"/>
    </source>
</evidence>
<gene>
    <name evidence="8" type="ORF">A3770_04p32660</name>
</gene>
<dbReference type="GO" id="GO:0009765">
    <property type="term" value="P:photosynthesis, light harvesting"/>
    <property type="evidence" value="ECO:0007669"/>
    <property type="project" value="InterPro"/>
</dbReference>
<feature type="binding site" description="axial binding residue" evidence="6">
    <location>
        <position position="120"/>
    </location>
    <ligand>
        <name>chlorophyll b</name>
        <dbReference type="ChEBI" id="CHEBI:61721"/>
        <label>1</label>
    </ligand>
    <ligandPart>
        <name>Mg</name>
        <dbReference type="ChEBI" id="CHEBI:25107"/>
    </ligandPart>
</feature>
<evidence type="ECO:0000256" key="1">
    <source>
        <dbReference type="ARBA" id="ARBA00022494"/>
    </source>
</evidence>
<keyword evidence="4 7" id="KW-0934">Plastid</keyword>
<comment type="subcellular location">
    <subcellularLocation>
        <location evidence="7">Plastid</location>
        <location evidence="7">Chloroplast thylakoid membrane</location>
    </subcellularLocation>
</comment>
<dbReference type="Pfam" id="PF00504">
    <property type="entry name" value="Chloroa_b-bind"/>
    <property type="match status" value="1"/>
</dbReference>
<evidence type="ECO:0000256" key="2">
    <source>
        <dbReference type="ARBA" id="ARBA00022528"/>
    </source>
</evidence>
<feature type="binding site" evidence="6">
    <location>
        <position position="75"/>
    </location>
    <ligand>
        <name>chlorophyll a</name>
        <dbReference type="ChEBI" id="CHEBI:58416"/>
        <label>1</label>
    </ligand>
</feature>
<keyword evidence="9" id="KW-1185">Reference proteome</keyword>
<keyword evidence="5 7" id="KW-0157">Chromophore</keyword>
<dbReference type="SUPFAM" id="SSF103511">
    <property type="entry name" value="Chlorophyll a-b binding protein"/>
    <property type="match status" value="1"/>
</dbReference>
<dbReference type="GO" id="GO:0009522">
    <property type="term" value="C:photosystem I"/>
    <property type="evidence" value="ECO:0007669"/>
    <property type="project" value="UniProtKB-KW"/>
</dbReference>
<proteinExistence type="inferred from homology"/>
<dbReference type="InterPro" id="IPR001344">
    <property type="entry name" value="Chloro_AB-bd_pln"/>
</dbReference>
<evidence type="ECO:0000256" key="6">
    <source>
        <dbReference type="PIRSR" id="PIRSR601344-1"/>
    </source>
</evidence>
<evidence type="ECO:0000256" key="7">
    <source>
        <dbReference type="RuleBase" id="RU363080"/>
    </source>
</evidence>
<feature type="binding site" evidence="6">
    <location>
        <position position="168"/>
    </location>
    <ligand>
        <name>chlorophyll b</name>
        <dbReference type="ChEBI" id="CHEBI:61721"/>
        <label>4</label>
    </ligand>
</feature>
<evidence type="ECO:0000256" key="3">
    <source>
        <dbReference type="ARBA" id="ARBA00022531"/>
    </source>
</evidence>
<dbReference type="PANTHER" id="PTHR21649">
    <property type="entry name" value="CHLOROPHYLL A/B BINDING PROTEIN"/>
    <property type="match status" value="1"/>
</dbReference>
<feature type="binding site" evidence="6">
    <location>
        <position position="172"/>
    </location>
    <ligand>
        <name>chlorophyll a</name>
        <dbReference type="ChEBI" id="CHEBI:58416"/>
        <label>1</label>
    </ligand>
</feature>
<keyword evidence="7" id="KW-0603">Photosystem I</keyword>
<dbReference type="InterPro" id="IPR022796">
    <property type="entry name" value="Chloroa_b-bind"/>
</dbReference>
<dbReference type="GO" id="GO:0016168">
    <property type="term" value="F:chlorophyll binding"/>
    <property type="evidence" value="ECO:0007669"/>
    <property type="project" value="UniProtKB-KW"/>
</dbReference>
<evidence type="ECO:0000256" key="5">
    <source>
        <dbReference type="ARBA" id="ARBA00022991"/>
    </source>
</evidence>
<feature type="binding site" evidence="6">
    <location>
        <position position="201"/>
    </location>
    <ligand>
        <name>chlorophyll a</name>
        <dbReference type="ChEBI" id="CHEBI:58416"/>
        <label>1</label>
    </ligand>
</feature>
<dbReference type="EMBL" id="CP031037">
    <property type="protein sequence ID" value="QDZ20748.1"/>
    <property type="molecule type" value="Genomic_DNA"/>
</dbReference>
<organism evidence="8 9">
    <name type="scientific">Chloropicon primus</name>
    <dbReference type="NCBI Taxonomy" id="1764295"/>
    <lineage>
        <taxon>Eukaryota</taxon>
        <taxon>Viridiplantae</taxon>
        <taxon>Chlorophyta</taxon>
        <taxon>Chloropicophyceae</taxon>
        <taxon>Chloropicales</taxon>
        <taxon>Chloropicaceae</taxon>
        <taxon>Chloropicon</taxon>
    </lineage>
</organism>
<feature type="binding site" description="axial binding residue" evidence="6">
    <location>
        <position position="80"/>
    </location>
    <ligand>
        <name>chlorophyll b</name>
        <dbReference type="ChEBI" id="CHEBI:61721"/>
        <label>1</label>
    </ligand>
    <ligandPart>
        <name>Mg</name>
        <dbReference type="ChEBI" id="CHEBI:25107"/>
    </ligandPart>
</feature>
<comment type="function">
    <text evidence="7">The light-harvesting complex (LHC) functions as a light receptor, it captures and delivers excitation energy to photosystems with which it is closely associated.</text>
</comment>
<keyword evidence="7" id="KW-0604">Photosystem II</keyword>
<dbReference type="GO" id="GO:0009523">
    <property type="term" value="C:photosystem II"/>
    <property type="evidence" value="ECO:0007669"/>
    <property type="project" value="UniProtKB-KW"/>
</dbReference>
<dbReference type="Proteomes" id="UP000316726">
    <property type="component" value="Chromosome 4"/>
</dbReference>